<dbReference type="eggNOG" id="KOG4772">
    <property type="taxonomic scope" value="Eukaryota"/>
</dbReference>
<sequence length="60" mass="6562">MRLRHGWRNVILGIVDQGVVSYLRVADAGFCKEPLYEQKLTTIAPGGKGGRRPPGKKGGR</sequence>
<dbReference type="Proteomes" id="UP000054563">
    <property type="component" value="Unassembled WGS sequence"/>
</dbReference>
<organism evidence="1 2">
    <name type="scientific">Coccidioides immitis H538.4</name>
    <dbReference type="NCBI Taxonomy" id="396776"/>
    <lineage>
        <taxon>Eukaryota</taxon>
        <taxon>Fungi</taxon>
        <taxon>Dikarya</taxon>
        <taxon>Ascomycota</taxon>
        <taxon>Pezizomycotina</taxon>
        <taxon>Eurotiomycetes</taxon>
        <taxon>Eurotiomycetidae</taxon>
        <taxon>Onygenales</taxon>
        <taxon>Onygenaceae</taxon>
        <taxon>Coccidioides</taxon>
    </lineage>
</organism>
<protein>
    <submittedName>
        <fullName evidence="1">Uncharacterized protein</fullName>
    </submittedName>
</protein>
<dbReference type="EMBL" id="DS017014">
    <property type="protein sequence ID" value="KMU89657.1"/>
    <property type="molecule type" value="Genomic_DNA"/>
</dbReference>
<dbReference type="AlphaFoldDB" id="A0A0J8RY28"/>
<accession>A0A0J8RY28</accession>
<name>A0A0J8RY28_COCIT</name>
<evidence type="ECO:0000313" key="2">
    <source>
        <dbReference type="Proteomes" id="UP000054563"/>
    </source>
</evidence>
<evidence type="ECO:0000313" key="1">
    <source>
        <dbReference type="EMBL" id="KMU89657.1"/>
    </source>
</evidence>
<gene>
    <name evidence="1" type="ORF">CIHG_07464</name>
</gene>
<proteinExistence type="predicted"/>
<reference evidence="2" key="1">
    <citation type="journal article" date="2010" name="Genome Res.">
        <title>Population genomic sequencing of Coccidioides fungi reveals recent hybridization and transposon control.</title>
        <authorList>
            <person name="Neafsey D.E."/>
            <person name="Barker B.M."/>
            <person name="Sharpton T.J."/>
            <person name="Stajich J.E."/>
            <person name="Park D.J."/>
            <person name="Whiston E."/>
            <person name="Hung C.-Y."/>
            <person name="McMahan C."/>
            <person name="White J."/>
            <person name="Sykes S."/>
            <person name="Heiman D."/>
            <person name="Young S."/>
            <person name="Zeng Q."/>
            <person name="Abouelleil A."/>
            <person name="Aftuck L."/>
            <person name="Bessette D."/>
            <person name="Brown A."/>
            <person name="FitzGerald M."/>
            <person name="Lui A."/>
            <person name="Macdonald J.P."/>
            <person name="Priest M."/>
            <person name="Orbach M.J."/>
            <person name="Galgiani J.N."/>
            <person name="Kirkland T.N."/>
            <person name="Cole G.T."/>
            <person name="Birren B.W."/>
            <person name="Henn M.R."/>
            <person name="Taylor J.W."/>
            <person name="Rounsley S.D."/>
        </authorList>
    </citation>
    <scope>NUCLEOTIDE SEQUENCE [LARGE SCALE GENOMIC DNA]</scope>
    <source>
        <strain evidence="2">H538.4</strain>
    </source>
</reference>
<dbReference type="STRING" id="396776.A0A0J8RY28"/>
<dbReference type="OrthoDB" id="408683at2759"/>
<dbReference type="VEuPathDB" id="FungiDB:CIHG_07464"/>